<evidence type="ECO:0000313" key="2">
    <source>
        <dbReference type="EMBL" id="EFC94206.1"/>
    </source>
</evidence>
<dbReference type="Pfam" id="PF03374">
    <property type="entry name" value="ANT"/>
    <property type="match status" value="1"/>
</dbReference>
<gene>
    <name evidence="2" type="ORF">CLOSTHATH_07628</name>
</gene>
<dbReference type="EMBL" id="ACIO01001289">
    <property type="protein sequence ID" value="EFC94206.1"/>
    <property type="molecule type" value="Genomic_DNA"/>
</dbReference>
<accession>D3AVF2</accession>
<evidence type="ECO:0000313" key="3">
    <source>
        <dbReference type="Proteomes" id="UP000004968"/>
    </source>
</evidence>
<dbReference type="HOGENOM" id="CLU_2693577_0_0_9"/>
<feature type="non-terminal residue" evidence="2">
    <location>
        <position position="1"/>
    </location>
</feature>
<organism evidence="2 3">
    <name type="scientific">Hungatella hathewayi DSM 13479</name>
    <dbReference type="NCBI Taxonomy" id="566550"/>
    <lineage>
        <taxon>Bacteria</taxon>
        <taxon>Bacillati</taxon>
        <taxon>Bacillota</taxon>
        <taxon>Clostridia</taxon>
        <taxon>Lachnospirales</taxon>
        <taxon>Lachnospiraceae</taxon>
        <taxon>Hungatella</taxon>
    </lineage>
</organism>
<dbReference type="RefSeq" id="WP_006778053.1">
    <property type="nucleotide sequence ID" value="NZ_GG668315.1"/>
</dbReference>
<name>D3AVF2_9FIRM</name>
<feature type="domain" description="Antirepressor protein C-terminal" evidence="1">
    <location>
        <begin position="1"/>
        <end position="67"/>
    </location>
</feature>
<dbReference type="AlphaFoldDB" id="D3AVF2"/>
<protein>
    <submittedName>
        <fullName evidence="2">Phage antirepressor protein</fullName>
    </submittedName>
</protein>
<evidence type="ECO:0000259" key="1">
    <source>
        <dbReference type="Pfam" id="PF03374"/>
    </source>
</evidence>
<sequence length="73" mass="8341">LFTWLRDNGYLIRRKGADWNMPTQRSMEMGLFEIKESTHLDGNGCNVTTRTPKVTGKGQQYFINKFLGGEQSA</sequence>
<dbReference type="Proteomes" id="UP000004968">
    <property type="component" value="Unassembled WGS sequence"/>
</dbReference>
<dbReference type="InterPro" id="IPR005039">
    <property type="entry name" value="Ant_C"/>
</dbReference>
<comment type="caution">
    <text evidence="2">The sequence shown here is derived from an EMBL/GenBank/DDBJ whole genome shotgun (WGS) entry which is preliminary data.</text>
</comment>
<proteinExistence type="predicted"/>
<reference evidence="2 3" key="1">
    <citation type="submission" date="2010-01" db="EMBL/GenBank/DDBJ databases">
        <authorList>
            <person name="Weinstock G."/>
            <person name="Sodergren E."/>
            <person name="Clifton S."/>
            <person name="Fulton L."/>
            <person name="Fulton B."/>
            <person name="Courtney L."/>
            <person name="Fronick C."/>
            <person name="Harrison M."/>
            <person name="Strong C."/>
            <person name="Farmer C."/>
            <person name="Delahaunty K."/>
            <person name="Markovic C."/>
            <person name="Hall O."/>
            <person name="Minx P."/>
            <person name="Tomlinson C."/>
            <person name="Mitreva M."/>
            <person name="Nelson J."/>
            <person name="Hou S."/>
            <person name="Wollam A."/>
            <person name="Pepin K.H."/>
            <person name="Johnson M."/>
            <person name="Bhonagiri V."/>
            <person name="Nash W.E."/>
            <person name="Warren W."/>
            <person name="Chinwalla A."/>
            <person name="Mardis E.R."/>
            <person name="Wilson R.K."/>
        </authorList>
    </citation>
    <scope>NUCLEOTIDE SEQUENCE [LARGE SCALE GENOMIC DNA]</scope>
    <source>
        <strain evidence="2 3">DSM 13479</strain>
    </source>
</reference>
<dbReference type="GO" id="GO:0003677">
    <property type="term" value="F:DNA binding"/>
    <property type="evidence" value="ECO:0007669"/>
    <property type="project" value="InterPro"/>
</dbReference>